<keyword evidence="2" id="KW-1185">Reference proteome</keyword>
<sequence>MQIENDRFISLERLLLSCNERCSVLESYLRNHLEMRSLGIQTTDVNSIVSTTDFSSAGYIRIDVSTIKSLESRLGEMSSELSSARRQLTDYASFYDDRIISIQNETLKFLELQPILQSCIDICLSLQSDIRNPHQILSIGSETYTVDTTLATMDYFSSPNERLDVSFIKSLASRLEEISSVLVSALQNFSLQSSLYSDRLASMQFEILRFDNFERTLHSCTETCFSLEGALHNRPEFGTIGVQTNFDDIVISPIYSQSSTNVSSKVSSIHSLESHIKELSSILFNAQKQLSDQPLPASCSSFSLIEPMASLTNQQPLICPYLSESSPSSLPIMNLSPCFSTQNSFMDSSSAPRIKSLLDLSSSLFSRLNDIFSEIISLTQPHVQHDITSHPHTYLANLRSRFIDLNYLLQLCIYKYSGLVFELNPGPDAHAFVSQFFPPSFSINTSLMPPLGLPQHLPNASCLYQQFINLFLHLFSTKNIFNLQMSGFESFFLLVFKKIFHSNHDTFAFPPCISPSSSALFSPDNSFHVISSDSEAIFSFNDSITLVSSFPSDFPVFLETLPKFLNLELTKMTQCLSCLQHFLVNLENSSLEKRSRTEISQNCLPIASLESVSLFLESNDLRSQLTDAKDRIIGLSSIIDARD</sequence>
<reference evidence="1" key="1">
    <citation type="submission" date="2018-11" db="EMBL/GenBank/DDBJ databases">
        <authorList>
            <consortium name="Pathogen Informatics"/>
        </authorList>
    </citation>
    <scope>NUCLEOTIDE SEQUENCE</scope>
</reference>
<dbReference type="EMBL" id="CAAALY010056896">
    <property type="protein sequence ID" value="VEL22530.1"/>
    <property type="molecule type" value="Genomic_DNA"/>
</dbReference>
<protein>
    <submittedName>
        <fullName evidence="1">Uncharacterized protein</fullName>
    </submittedName>
</protein>
<gene>
    <name evidence="1" type="ORF">PXEA_LOCUS15970</name>
</gene>
<dbReference type="AlphaFoldDB" id="A0A3S5AFE1"/>
<evidence type="ECO:0000313" key="1">
    <source>
        <dbReference type="EMBL" id="VEL22530.1"/>
    </source>
</evidence>
<comment type="caution">
    <text evidence="1">The sequence shown here is derived from an EMBL/GenBank/DDBJ whole genome shotgun (WGS) entry which is preliminary data.</text>
</comment>
<dbReference type="Proteomes" id="UP000784294">
    <property type="component" value="Unassembled WGS sequence"/>
</dbReference>
<evidence type="ECO:0000313" key="2">
    <source>
        <dbReference type="Proteomes" id="UP000784294"/>
    </source>
</evidence>
<proteinExistence type="predicted"/>
<name>A0A3S5AFE1_9PLAT</name>
<organism evidence="1 2">
    <name type="scientific">Protopolystoma xenopodis</name>
    <dbReference type="NCBI Taxonomy" id="117903"/>
    <lineage>
        <taxon>Eukaryota</taxon>
        <taxon>Metazoa</taxon>
        <taxon>Spiralia</taxon>
        <taxon>Lophotrochozoa</taxon>
        <taxon>Platyhelminthes</taxon>
        <taxon>Monogenea</taxon>
        <taxon>Polyopisthocotylea</taxon>
        <taxon>Polystomatidea</taxon>
        <taxon>Polystomatidae</taxon>
        <taxon>Protopolystoma</taxon>
    </lineage>
</organism>
<feature type="non-terminal residue" evidence="1">
    <location>
        <position position="643"/>
    </location>
</feature>
<accession>A0A3S5AFE1</accession>